<evidence type="ECO:0000256" key="1">
    <source>
        <dbReference type="ARBA" id="ARBA00008258"/>
    </source>
</evidence>
<dbReference type="InterPro" id="IPR009080">
    <property type="entry name" value="tRNAsynth_Ia_anticodon-bd"/>
</dbReference>
<keyword evidence="7 11" id="KW-0648">Protein biosynthesis</keyword>
<dbReference type="PANTHER" id="PTHR45765:SF1">
    <property type="entry name" value="METHIONINE--TRNA LIGASE, CYTOPLASMIC"/>
    <property type="match status" value="1"/>
</dbReference>
<dbReference type="InterPro" id="IPR033911">
    <property type="entry name" value="MetRS_core"/>
</dbReference>
<keyword evidence="3" id="KW-0963">Cytoplasm</keyword>
<dbReference type="PANTHER" id="PTHR45765">
    <property type="entry name" value="METHIONINE--TRNA LIGASE"/>
    <property type="match status" value="1"/>
</dbReference>
<name>A0A1C5H2S5_9ACTN</name>
<keyword evidence="8 11" id="KW-0030">Aminoacyl-tRNA synthetase</keyword>
<dbReference type="EMBL" id="LT607753">
    <property type="protein sequence ID" value="SCG40349.1"/>
    <property type="molecule type" value="Genomic_DNA"/>
</dbReference>
<dbReference type="InterPro" id="IPR014729">
    <property type="entry name" value="Rossmann-like_a/b/a_fold"/>
</dbReference>
<evidence type="ECO:0000259" key="13">
    <source>
        <dbReference type="Pfam" id="PF09334"/>
    </source>
</evidence>
<keyword evidence="15" id="KW-1185">Reference proteome</keyword>
<comment type="similarity">
    <text evidence="1">Belongs to the class-I aminoacyl-tRNA synthetase family. MetG type 1 subfamily.</text>
</comment>
<evidence type="ECO:0000313" key="14">
    <source>
        <dbReference type="EMBL" id="SCG40349.1"/>
    </source>
</evidence>
<feature type="domain" description="Methionyl/Leucyl tRNA synthetase" evidence="13">
    <location>
        <begin position="14"/>
        <end position="397"/>
    </location>
</feature>
<evidence type="ECO:0000256" key="5">
    <source>
        <dbReference type="ARBA" id="ARBA00022741"/>
    </source>
</evidence>
<sequence>MPPAERGTDPALSVVTAAPPTPNGDLHLGHLSGPYAAADMYTRARRLTGHDAVYLTGSDLHQSYVPVKARANGVDPYRMADGYADDIARVFAAIGFATDACPRPARDERHRDMVVEFIAILHARGALVPRTGEGLHCAPCDRYLFEAYVSGGCPHCKADSDGNSCEACAQPNVCVDLVDPVCNVCGTSPTRRPYRRLVFPLQRYADRLRAYHARTVMSPQLEALCATMLAAPLPEIPLTHPTDWGIASPVAGFTDQRVYVWAEMVPGYLAALAEALAARGGGDWRAVWDAPESEVVQFFGFDNGYFHTILFPALLMAYDPAIRLPDALLTNEFLHLDDGKFSTSRGHAIWARELLDHVPASAVRFALAHDRPETGPSSFTLDRFRTLVDDELAGRWQSWLDALADRVPLTGVPPLDDPLPGHRRFLADLADLARQCLAAYSAAGFSPRTATRVLVDIVRRATEFAAGQSRLRAFGPSATSDAAVAVETAAARTLAQLAWPVMPEFAEQLWHALGETGSPRWDGVHPAAPGRRLTRTSPFFRPLPADLEQSVWPG</sequence>
<evidence type="ECO:0000256" key="3">
    <source>
        <dbReference type="ARBA" id="ARBA00022490"/>
    </source>
</evidence>
<dbReference type="SUPFAM" id="SSF52374">
    <property type="entry name" value="Nucleotidylyl transferase"/>
    <property type="match status" value="1"/>
</dbReference>
<dbReference type="GO" id="GO:0005829">
    <property type="term" value="C:cytosol"/>
    <property type="evidence" value="ECO:0007669"/>
    <property type="project" value="TreeGrafter"/>
</dbReference>
<dbReference type="SUPFAM" id="SSF47323">
    <property type="entry name" value="Anticodon-binding domain of a subclass of class I aminoacyl-tRNA synthetases"/>
    <property type="match status" value="1"/>
</dbReference>
<dbReference type="GO" id="GO:0006431">
    <property type="term" value="P:methionyl-tRNA aminoacylation"/>
    <property type="evidence" value="ECO:0007669"/>
    <property type="project" value="InterPro"/>
</dbReference>
<feature type="region of interest" description="Disordered" evidence="12">
    <location>
        <begin position="1"/>
        <end position="26"/>
    </location>
</feature>
<evidence type="ECO:0000256" key="7">
    <source>
        <dbReference type="ARBA" id="ARBA00022917"/>
    </source>
</evidence>
<reference evidence="15" key="1">
    <citation type="submission" date="2016-06" db="EMBL/GenBank/DDBJ databases">
        <authorList>
            <person name="Varghese N."/>
            <person name="Submissions Spin"/>
        </authorList>
    </citation>
    <scope>NUCLEOTIDE SEQUENCE [LARGE SCALE GENOMIC DNA]</scope>
    <source>
        <strain evidence="15">DSM 45161</strain>
    </source>
</reference>
<evidence type="ECO:0000256" key="8">
    <source>
        <dbReference type="ARBA" id="ARBA00023146"/>
    </source>
</evidence>
<dbReference type="Gene3D" id="2.20.28.20">
    <property type="entry name" value="Methionyl-tRNA synthetase, Zn-domain"/>
    <property type="match status" value="1"/>
</dbReference>
<dbReference type="RefSeq" id="WP_088974641.1">
    <property type="nucleotide sequence ID" value="NZ_LT607753.1"/>
</dbReference>
<dbReference type="InterPro" id="IPR001412">
    <property type="entry name" value="aa-tRNA-synth_I_CS"/>
</dbReference>
<dbReference type="InterPro" id="IPR015413">
    <property type="entry name" value="Methionyl/Leucyl_tRNA_Synth"/>
</dbReference>
<evidence type="ECO:0000256" key="11">
    <source>
        <dbReference type="RuleBase" id="RU363039"/>
    </source>
</evidence>
<dbReference type="InterPro" id="IPR023458">
    <property type="entry name" value="Met-tRNA_ligase_1"/>
</dbReference>
<dbReference type="OrthoDB" id="9810191at2"/>
<proteinExistence type="inferred from homology"/>
<evidence type="ECO:0000256" key="4">
    <source>
        <dbReference type="ARBA" id="ARBA00022598"/>
    </source>
</evidence>
<dbReference type="Proteomes" id="UP000198215">
    <property type="component" value="Chromosome I"/>
</dbReference>
<organism evidence="14 15">
    <name type="scientific">Micromonospora coxensis</name>
    <dbReference type="NCBI Taxonomy" id="356852"/>
    <lineage>
        <taxon>Bacteria</taxon>
        <taxon>Bacillati</taxon>
        <taxon>Actinomycetota</taxon>
        <taxon>Actinomycetes</taxon>
        <taxon>Micromonosporales</taxon>
        <taxon>Micromonosporaceae</taxon>
        <taxon>Micromonospora</taxon>
    </lineage>
</organism>
<dbReference type="PRINTS" id="PR01041">
    <property type="entry name" value="TRNASYNTHMET"/>
</dbReference>
<protein>
    <recommendedName>
        <fullName evidence="2">methionine--tRNA ligase</fullName>
        <ecNumber evidence="2">6.1.1.10</ecNumber>
    </recommendedName>
    <alternativeName>
        <fullName evidence="9">Methionyl-tRNA synthetase</fullName>
    </alternativeName>
</protein>
<evidence type="ECO:0000256" key="2">
    <source>
        <dbReference type="ARBA" id="ARBA00012838"/>
    </source>
</evidence>
<gene>
    <name evidence="14" type="ORF">GA0070614_0741</name>
</gene>
<comment type="catalytic activity">
    <reaction evidence="10">
        <text>tRNA(Met) + L-methionine + ATP = L-methionyl-tRNA(Met) + AMP + diphosphate</text>
        <dbReference type="Rhea" id="RHEA:13481"/>
        <dbReference type="Rhea" id="RHEA-COMP:9667"/>
        <dbReference type="Rhea" id="RHEA-COMP:9698"/>
        <dbReference type="ChEBI" id="CHEBI:30616"/>
        <dbReference type="ChEBI" id="CHEBI:33019"/>
        <dbReference type="ChEBI" id="CHEBI:57844"/>
        <dbReference type="ChEBI" id="CHEBI:78442"/>
        <dbReference type="ChEBI" id="CHEBI:78530"/>
        <dbReference type="ChEBI" id="CHEBI:456215"/>
        <dbReference type="EC" id="6.1.1.10"/>
    </reaction>
</comment>
<dbReference type="EC" id="6.1.1.10" evidence="2"/>
<keyword evidence="5 11" id="KW-0547">Nucleotide-binding</keyword>
<dbReference type="GO" id="GO:0005524">
    <property type="term" value="F:ATP binding"/>
    <property type="evidence" value="ECO:0007669"/>
    <property type="project" value="UniProtKB-KW"/>
</dbReference>
<keyword evidence="4 11" id="KW-0436">Ligase</keyword>
<dbReference type="GO" id="GO:0004825">
    <property type="term" value="F:methionine-tRNA ligase activity"/>
    <property type="evidence" value="ECO:0007669"/>
    <property type="project" value="UniProtKB-EC"/>
</dbReference>
<dbReference type="PROSITE" id="PS00178">
    <property type="entry name" value="AA_TRNA_LIGASE_I"/>
    <property type="match status" value="1"/>
</dbReference>
<evidence type="ECO:0000313" key="15">
    <source>
        <dbReference type="Proteomes" id="UP000198215"/>
    </source>
</evidence>
<accession>A0A1C5H2S5</accession>
<evidence type="ECO:0000256" key="6">
    <source>
        <dbReference type="ARBA" id="ARBA00022840"/>
    </source>
</evidence>
<keyword evidence="6 11" id="KW-0067">ATP-binding</keyword>
<dbReference type="AlphaFoldDB" id="A0A1C5H2S5"/>
<dbReference type="Gene3D" id="1.10.730.10">
    <property type="entry name" value="Isoleucyl-tRNA Synthetase, Domain 1"/>
    <property type="match status" value="1"/>
</dbReference>
<dbReference type="Pfam" id="PF09334">
    <property type="entry name" value="tRNA-synt_1g"/>
    <property type="match status" value="1"/>
</dbReference>
<dbReference type="InterPro" id="IPR029038">
    <property type="entry name" value="MetRS_Zn"/>
</dbReference>
<evidence type="ECO:0000256" key="12">
    <source>
        <dbReference type="SAM" id="MobiDB-lite"/>
    </source>
</evidence>
<evidence type="ECO:0000256" key="10">
    <source>
        <dbReference type="ARBA" id="ARBA00047364"/>
    </source>
</evidence>
<evidence type="ECO:0000256" key="9">
    <source>
        <dbReference type="ARBA" id="ARBA00030904"/>
    </source>
</evidence>
<dbReference type="Gene3D" id="3.40.50.620">
    <property type="entry name" value="HUPs"/>
    <property type="match status" value="1"/>
</dbReference>